<protein>
    <recommendedName>
        <fullName evidence="1">DUF7336 domain-containing protein</fullName>
    </recommendedName>
</protein>
<evidence type="ECO:0000259" key="1">
    <source>
        <dbReference type="Pfam" id="PF24024"/>
    </source>
</evidence>
<dbReference type="InterPro" id="IPR055760">
    <property type="entry name" value="DUF7336"/>
</dbReference>
<reference evidence="3" key="1">
    <citation type="submission" date="2017-08" db="EMBL/GenBank/DDBJ databases">
        <title>A dynamic microbial community with high functional redundancy inhabits the cold, oxic subseafloor aquifer.</title>
        <authorList>
            <person name="Tully B.J."/>
            <person name="Wheat C.G."/>
            <person name="Glazer B.T."/>
            <person name="Huber J.A."/>
        </authorList>
    </citation>
    <scope>NUCLEOTIDE SEQUENCE [LARGE SCALE GENOMIC DNA]</scope>
</reference>
<dbReference type="EMBL" id="NVUU01000050">
    <property type="protein sequence ID" value="PCI93877.1"/>
    <property type="molecule type" value="Genomic_DNA"/>
</dbReference>
<dbReference type="AlphaFoldDB" id="A0A2A4YHR4"/>
<sequence length="69" mass="8274">MKIFPLYYYYEYENGDEDNILLGVFLTKKRAEEALVSIRNLPEFENNLSNFMIDESLINRKGWEEGFGW</sequence>
<dbReference type="Proteomes" id="UP000217838">
    <property type="component" value="Unassembled WGS sequence"/>
</dbReference>
<feature type="domain" description="DUF7336" evidence="1">
    <location>
        <begin position="1"/>
        <end position="66"/>
    </location>
</feature>
<comment type="caution">
    <text evidence="2">The sequence shown here is derived from an EMBL/GenBank/DDBJ whole genome shotgun (WGS) entry which is preliminary data.</text>
</comment>
<accession>A0A2A4YHR4</accession>
<evidence type="ECO:0000313" key="3">
    <source>
        <dbReference type="Proteomes" id="UP000217838"/>
    </source>
</evidence>
<dbReference type="Pfam" id="PF24024">
    <property type="entry name" value="DUF7336"/>
    <property type="match status" value="1"/>
</dbReference>
<name>A0A2A4YHR4_UNCAE</name>
<evidence type="ECO:0000313" key="2">
    <source>
        <dbReference type="EMBL" id="PCI93877.1"/>
    </source>
</evidence>
<organism evidence="2 3">
    <name type="scientific">Aerophobetes bacterium</name>
    <dbReference type="NCBI Taxonomy" id="2030807"/>
    <lineage>
        <taxon>Bacteria</taxon>
        <taxon>Candidatus Aerophobota</taxon>
    </lineage>
</organism>
<proteinExistence type="predicted"/>
<gene>
    <name evidence="2" type="ORF">COB11_04650</name>
</gene>